<dbReference type="NCBIfam" id="TIGR00254">
    <property type="entry name" value="GGDEF"/>
    <property type="match status" value="1"/>
</dbReference>
<reference evidence="5" key="1">
    <citation type="submission" date="2019-03" db="EMBL/GenBank/DDBJ databases">
        <title>Afifella sp. nov., isolated from activated sludge.</title>
        <authorList>
            <person name="Li Q."/>
            <person name="Liu Y."/>
        </authorList>
    </citation>
    <scope>NUCLEOTIDE SEQUENCE</scope>
    <source>
        <strain evidence="5">L72</strain>
    </source>
</reference>
<keyword evidence="3" id="KW-1133">Transmembrane helix</keyword>
<dbReference type="InterPro" id="IPR000160">
    <property type="entry name" value="GGDEF_dom"/>
</dbReference>
<keyword evidence="3" id="KW-0472">Membrane</keyword>
<keyword evidence="3" id="KW-0812">Transmembrane</keyword>
<comment type="caution">
    <text evidence="5">The sequence shown here is derived from an EMBL/GenBank/DDBJ whole genome shotgun (WGS) entry which is preliminary data.</text>
</comment>
<evidence type="ECO:0000256" key="3">
    <source>
        <dbReference type="SAM" id="Phobius"/>
    </source>
</evidence>
<gene>
    <name evidence="5" type="ORF">E4O86_02260</name>
</gene>
<feature type="coiled-coil region" evidence="1">
    <location>
        <begin position="68"/>
        <end position="95"/>
    </location>
</feature>
<evidence type="ECO:0000313" key="6">
    <source>
        <dbReference type="Proteomes" id="UP000773614"/>
    </source>
</evidence>
<sequence>MDQDGMRRRRMMDRAILAAALLTALLVALVFDIVVKEEEGNTAGLMIEMNEALGLALLIVFGLLVYGVRRLRDQRRELEARLQAETEAKRALQLALLDPLTGVANRRHFQDTFTAASDGRIGTNAVFMLDMDGFKAINDTYGHAAGDEVLKVVALRLQAAVGRHNLVSRLGGDEFAVLVFNIGGESDAERLKQRMRYEAEQPIPIGRAAHSIGVAIGLSLFPQEGADAAAILARADEALYRDKRMRQAGLSRRGATAPEVTDEACSEPG</sequence>
<dbReference type="Gene3D" id="3.30.70.270">
    <property type="match status" value="1"/>
</dbReference>
<dbReference type="AlphaFoldDB" id="A0A964T1E3"/>
<evidence type="ECO:0000256" key="1">
    <source>
        <dbReference type="SAM" id="Coils"/>
    </source>
</evidence>
<dbReference type="InterPro" id="IPR029787">
    <property type="entry name" value="Nucleotide_cyclase"/>
</dbReference>
<dbReference type="CDD" id="cd01949">
    <property type="entry name" value="GGDEF"/>
    <property type="match status" value="1"/>
</dbReference>
<dbReference type="PANTHER" id="PTHR46663:SF2">
    <property type="entry name" value="GGDEF DOMAIN-CONTAINING PROTEIN"/>
    <property type="match status" value="1"/>
</dbReference>
<organism evidence="5 6">
    <name type="scientific">Propylenella binzhouense</name>
    <dbReference type="NCBI Taxonomy" id="2555902"/>
    <lineage>
        <taxon>Bacteria</taxon>
        <taxon>Pseudomonadati</taxon>
        <taxon>Pseudomonadota</taxon>
        <taxon>Alphaproteobacteria</taxon>
        <taxon>Hyphomicrobiales</taxon>
        <taxon>Propylenellaceae</taxon>
        <taxon>Propylenella</taxon>
    </lineage>
</organism>
<dbReference type="EMBL" id="SPKJ01000004">
    <property type="protein sequence ID" value="MYZ46545.1"/>
    <property type="molecule type" value="Genomic_DNA"/>
</dbReference>
<dbReference type="SUPFAM" id="SSF55073">
    <property type="entry name" value="Nucleotide cyclase"/>
    <property type="match status" value="1"/>
</dbReference>
<dbReference type="InterPro" id="IPR043128">
    <property type="entry name" value="Rev_trsase/Diguanyl_cyclase"/>
</dbReference>
<keyword evidence="6" id="KW-1185">Reference proteome</keyword>
<keyword evidence="1" id="KW-0175">Coiled coil</keyword>
<dbReference type="InterPro" id="IPR052163">
    <property type="entry name" value="DGC-Regulatory_Protein"/>
</dbReference>
<evidence type="ECO:0000259" key="4">
    <source>
        <dbReference type="PROSITE" id="PS50887"/>
    </source>
</evidence>
<dbReference type="PROSITE" id="PS50887">
    <property type="entry name" value="GGDEF"/>
    <property type="match status" value="1"/>
</dbReference>
<name>A0A964T1E3_9HYPH</name>
<feature type="region of interest" description="Disordered" evidence="2">
    <location>
        <begin position="247"/>
        <end position="269"/>
    </location>
</feature>
<dbReference type="Proteomes" id="UP000773614">
    <property type="component" value="Unassembled WGS sequence"/>
</dbReference>
<protein>
    <submittedName>
        <fullName evidence="5">GGDEF domain-containing protein</fullName>
    </submittedName>
</protein>
<accession>A0A964T1E3</accession>
<dbReference type="PANTHER" id="PTHR46663">
    <property type="entry name" value="DIGUANYLATE CYCLASE DGCT-RELATED"/>
    <property type="match status" value="1"/>
</dbReference>
<proteinExistence type="predicted"/>
<dbReference type="Pfam" id="PF00990">
    <property type="entry name" value="GGDEF"/>
    <property type="match status" value="1"/>
</dbReference>
<dbReference type="SMART" id="SM00267">
    <property type="entry name" value="GGDEF"/>
    <property type="match status" value="1"/>
</dbReference>
<evidence type="ECO:0000313" key="5">
    <source>
        <dbReference type="EMBL" id="MYZ46545.1"/>
    </source>
</evidence>
<evidence type="ECO:0000256" key="2">
    <source>
        <dbReference type="SAM" id="MobiDB-lite"/>
    </source>
</evidence>
<feature type="transmembrane region" description="Helical" evidence="3">
    <location>
        <begin position="52"/>
        <end position="68"/>
    </location>
</feature>
<feature type="domain" description="GGDEF" evidence="4">
    <location>
        <begin position="122"/>
        <end position="258"/>
    </location>
</feature>
<feature type="compositionally biased region" description="Acidic residues" evidence="2">
    <location>
        <begin position="260"/>
        <end position="269"/>
    </location>
</feature>